<dbReference type="GO" id="GO:0005524">
    <property type="term" value="F:ATP binding"/>
    <property type="evidence" value="ECO:0007669"/>
    <property type="project" value="UniProtKB-KW"/>
</dbReference>
<keyword evidence="5" id="KW-0067">ATP-binding</keyword>
<evidence type="ECO:0000256" key="10">
    <source>
        <dbReference type="ARBA" id="ARBA00038058"/>
    </source>
</evidence>
<evidence type="ECO:0000256" key="9">
    <source>
        <dbReference type="ARBA" id="ARBA00023235"/>
    </source>
</evidence>
<dbReference type="Pfam" id="PF13307">
    <property type="entry name" value="Helicase_C_2"/>
    <property type="match status" value="1"/>
</dbReference>
<evidence type="ECO:0000256" key="7">
    <source>
        <dbReference type="ARBA" id="ARBA00023014"/>
    </source>
</evidence>
<dbReference type="PANTHER" id="PTHR11472:SF34">
    <property type="entry name" value="REGULATOR OF TELOMERE ELONGATION HELICASE 1"/>
    <property type="match status" value="1"/>
</dbReference>
<protein>
    <submittedName>
        <fullName evidence="12">ATP-dependent DNA helicase DinG</fullName>
    </submittedName>
</protein>
<evidence type="ECO:0000256" key="6">
    <source>
        <dbReference type="ARBA" id="ARBA00023004"/>
    </source>
</evidence>
<evidence type="ECO:0000256" key="1">
    <source>
        <dbReference type="ARBA" id="ARBA00022723"/>
    </source>
</evidence>
<dbReference type="Proteomes" id="UP000275461">
    <property type="component" value="Unassembled WGS sequence"/>
</dbReference>
<keyword evidence="13" id="KW-1185">Reference proteome</keyword>
<accession>A0A498C2C6</accession>
<keyword evidence="4 12" id="KW-0347">Helicase</keyword>
<comment type="caution">
    <text evidence="12">The sequence shown here is derived from an EMBL/GenBank/DDBJ whole genome shotgun (WGS) entry which is preliminary data.</text>
</comment>
<gene>
    <name evidence="12" type="ORF">DFR31_0013</name>
</gene>
<proteinExistence type="inferred from homology"/>
<sequence length="647" mass="70254">MTPEALPEAARAALGNGGDLARALSGFTPRQAQQDMGAAVGEALADNASLVVEAGTGTGKTFAYLIPALLSGKRVVVSTGTRTLQDQLFHRDLPLVRDALRVPTRIALLKGRTNYLCLHRLDMADEAAGGRSAVQHDALQQVRRWAAENGSGDLAEAPSAARRTDVRPRITATAESCLGGQCPRFADCHFYEARRRAQEADLVVVNHHLLLADWALRESGWGEVVPEADVWILDEAHQLPETAARFFGLGITGRQLRDLTRDATEAYQREAGDQPGFPARVARVADATEALRDALGEADQRAAWPQPPGPAVRAGLDDLKTALYDLALALAPLGERGLELARCQQRAERLYQALQQFDEPEPGQGVPWFETQGRGFWLRLTPLDVSGPFRNRRDAAPAAWVFTSATLAMKGDFEHFSQRLGLDEPRTLCLDSPFDYERNALLYTPQGLPEPNAPGYAAALVAMARPVIEAAPGGAFLLFTSYRVLREAAEALAGTLDRPLLVQGAAAQHELLARFRDAGNAVLLGTASFWEGVDVRGAALSTLIIDRLPFASPADPVLQARIQATEAEGRSAFRHLQLPHAVITLKQGVGRLIRHAEDRGVLVIADPRLTRRGYGKVFLRSLPPMRRADALEDVLAFWQEGADEIPG</sequence>
<keyword evidence="6" id="KW-0408">Iron</keyword>
<dbReference type="InterPro" id="IPR027417">
    <property type="entry name" value="P-loop_NTPase"/>
</dbReference>
<dbReference type="RefSeq" id="WP_211328209.1">
    <property type="nucleotide sequence ID" value="NZ_RCDA01000001.1"/>
</dbReference>
<dbReference type="GO" id="GO:0046872">
    <property type="term" value="F:metal ion binding"/>
    <property type="evidence" value="ECO:0007669"/>
    <property type="project" value="UniProtKB-KW"/>
</dbReference>
<feature type="domain" description="Helicase ATP-binding" evidence="11">
    <location>
        <begin position="19"/>
        <end position="295"/>
    </location>
</feature>
<dbReference type="Gene3D" id="3.40.50.300">
    <property type="entry name" value="P-loop containing nucleotide triphosphate hydrolases"/>
    <property type="match status" value="2"/>
</dbReference>
<comment type="similarity">
    <text evidence="10">Belongs to the helicase family. DinG subfamily.</text>
</comment>
<keyword evidence="8" id="KW-0238">DNA-binding</keyword>
<reference evidence="12 13" key="1">
    <citation type="submission" date="2018-10" db="EMBL/GenBank/DDBJ databases">
        <title>Genomic Encyclopedia of Type Strains, Phase IV (KMG-IV): sequencing the most valuable type-strain genomes for metagenomic binning, comparative biology and taxonomic classification.</title>
        <authorList>
            <person name="Goeker M."/>
        </authorList>
    </citation>
    <scope>NUCLEOTIDE SEQUENCE [LARGE SCALE GENOMIC DNA]</scope>
    <source>
        <strain evidence="12 13">DSM 12769</strain>
    </source>
</reference>
<evidence type="ECO:0000256" key="5">
    <source>
        <dbReference type="ARBA" id="ARBA00022840"/>
    </source>
</evidence>
<dbReference type="PANTHER" id="PTHR11472">
    <property type="entry name" value="DNA REPAIR DEAD HELICASE RAD3/XP-D SUBFAMILY MEMBER"/>
    <property type="match status" value="1"/>
</dbReference>
<dbReference type="InterPro" id="IPR006555">
    <property type="entry name" value="ATP-dep_Helicase_C"/>
</dbReference>
<dbReference type="InterPro" id="IPR010614">
    <property type="entry name" value="RAD3-like_helicase_DEAD"/>
</dbReference>
<dbReference type="GO" id="GO:0003678">
    <property type="term" value="F:DNA helicase activity"/>
    <property type="evidence" value="ECO:0007669"/>
    <property type="project" value="InterPro"/>
</dbReference>
<evidence type="ECO:0000313" key="12">
    <source>
        <dbReference type="EMBL" id="RLK50124.1"/>
    </source>
</evidence>
<keyword evidence="9" id="KW-0413">Isomerase</keyword>
<dbReference type="GO" id="GO:0051536">
    <property type="term" value="F:iron-sulfur cluster binding"/>
    <property type="evidence" value="ECO:0007669"/>
    <property type="project" value="UniProtKB-KW"/>
</dbReference>
<dbReference type="AlphaFoldDB" id="A0A498C2C6"/>
<dbReference type="InterPro" id="IPR014013">
    <property type="entry name" value="Helic_SF1/SF2_ATP-bd_DinG/Rad3"/>
</dbReference>
<dbReference type="Pfam" id="PF00270">
    <property type="entry name" value="DEAD"/>
    <property type="match status" value="1"/>
</dbReference>
<keyword evidence="2" id="KW-0547">Nucleotide-binding</keyword>
<keyword evidence="3" id="KW-0378">Hydrolase</keyword>
<evidence type="ECO:0000256" key="4">
    <source>
        <dbReference type="ARBA" id="ARBA00022806"/>
    </source>
</evidence>
<evidence type="ECO:0000259" key="11">
    <source>
        <dbReference type="PROSITE" id="PS51193"/>
    </source>
</evidence>
<keyword evidence="7" id="KW-0411">Iron-sulfur</keyword>
<keyword evidence="1" id="KW-0479">Metal-binding</keyword>
<name>A0A498C2C6_9GAMM</name>
<dbReference type="GO" id="GO:0003677">
    <property type="term" value="F:DNA binding"/>
    <property type="evidence" value="ECO:0007669"/>
    <property type="project" value="UniProtKB-KW"/>
</dbReference>
<dbReference type="EMBL" id="RCDA01000001">
    <property type="protein sequence ID" value="RLK50124.1"/>
    <property type="molecule type" value="Genomic_DNA"/>
</dbReference>
<evidence type="ECO:0000256" key="8">
    <source>
        <dbReference type="ARBA" id="ARBA00023125"/>
    </source>
</evidence>
<evidence type="ECO:0000256" key="3">
    <source>
        <dbReference type="ARBA" id="ARBA00022801"/>
    </source>
</evidence>
<dbReference type="PROSITE" id="PS51193">
    <property type="entry name" value="HELICASE_ATP_BIND_2"/>
    <property type="match status" value="1"/>
</dbReference>
<dbReference type="SUPFAM" id="SSF52540">
    <property type="entry name" value="P-loop containing nucleoside triphosphate hydrolases"/>
    <property type="match status" value="1"/>
</dbReference>
<dbReference type="Pfam" id="PF06733">
    <property type="entry name" value="DEAD_2"/>
    <property type="match status" value="1"/>
</dbReference>
<dbReference type="InterPro" id="IPR045028">
    <property type="entry name" value="DinG/Rad3-like"/>
</dbReference>
<dbReference type="GO" id="GO:0016818">
    <property type="term" value="F:hydrolase activity, acting on acid anhydrides, in phosphorus-containing anhydrides"/>
    <property type="evidence" value="ECO:0007669"/>
    <property type="project" value="InterPro"/>
</dbReference>
<evidence type="ECO:0000256" key="2">
    <source>
        <dbReference type="ARBA" id="ARBA00022741"/>
    </source>
</evidence>
<dbReference type="SMART" id="SM00491">
    <property type="entry name" value="HELICc2"/>
    <property type="match status" value="1"/>
</dbReference>
<dbReference type="GO" id="GO:0006281">
    <property type="term" value="P:DNA repair"/>
    <property type="evidence" value="ECO:0007669"/>
    <property type="project" value="TreeGrafter"/>
</dbReference>
<dbReference type="InterPro" id="IPR011545">
    <property type="entry name" value="DEAD/DEAH_box_helicase_dom"/>
</dbReference>
<organism evidence="12 13">
    <name type="scientific">Alkalispirillum mobile</name>
    <dbReference type="NCBI Taxonomy" id="85925"/>
    <lineage>
        <taxon>Bacteria</taxon>
        <taxon>Pseudomonadati</taxon>
        <taxon>Pseudomonadota</taxon>
        <taxon>Gammaproteobacteria</taxon>
        <taxon>Chromatiales</taxon>
        <taxon>Ectothiorhodospiraceae</taxon>
        <taxon>Alkalispirillum</taxon>
    </lineage>
</organism>
<evidence type="ECO:0000313" key="13">
    <source>
        <dbReference type="Proteomes" id="UP000275461"/>
    </source>
</evidence>